<gene>
    <name evidence="1" type="ORF">PLOB_00017279</name>
</gene>
<protein>
    <submittedName>
        <fullName evidence="1">Uncharacterized protein</fullName>
    </submittedName>
</protein>
<proteinExistence type="predicted"/>
<evidence type="ECO:0000313" key="2">
    <source>
        <dbReference type="Proteomes" id="UP001159405"/>
    </source>
</evidence>
<keyword evidence="2" id="KW-1185">Reference proteome</keyword>
<accession>A0ABN8RC84</accession>
<organism evidence="1 2">
    <name type="scientific">Porites lobata</name>
    <dbReference type="NCBI Taxonomy" id="104759"/>
    <lineage>
        <taxon>Eukaryota</taxon>
        <taxon>Metazoa</taxon>
        <taxon>Cnidaria</taxon>
        <taxon>Anthozoa</taxon>
        <taxon>Hexacorallia</taxon>
        <taxon>Scleractinia</taxon>
        <taxon>Fungiina</taxon>
        <taxon>Poritidae</taxon>
        <taxon>Porites</taxon>
    </lineage>
</organism>
<evidence type="ECO:0000313" key="1">
    <source>
        <dbReference type="EMBL" id="CAH3175878.1"/>
    </source>
</evidence>
<dbReference type="Proteomes" id="UP001159405">
    <property type="component" value="Unassembled WGS sequence"/>
</dbReference>
<name>A0ABN8RC84_9CNID</name>
<dbReference type="EMBL" id="CALNXK010000205">
    <property type="protein sequence ID" value="CAH3175878.1"/>
    <property type="molecule type" value="Genomic_DNA"/>
</dbReference>
<reference evidence="1 2" key="1">
    <citation type="submission" date="2022-05" db="EMBL/GenBank/DDBJ databases">
        <authorList>
            <consortium name="Genoscope - CEA"/>
            <person name="William W."/>
        </authorList>
    </citation>
    <scope>NUCLEOTIDE SEQUENCE [LARGE SCALE GENOMIC DNA]</scope>
</reference>
<sequence length="154" mass="17643">MLSSREALVLDVVNRHAPLKSVRVKSIKKPSWLLDEILTAIKGRDRLKKELEKGRIQRMSIKSARNKVVRLIEKAKKEAVINEIDNSKLNSRVLWKTLKSIFPTKAKQMSRINCLTKDGTSYSYPEEISNVFNEHFISILLIISLITPSILSPF</sequence>
<comment type="caution">
    <text evidence="1">The sequence shown here is derived from an EMBL/GenBank/DDBJ whole genome shotgun (WGS) entry which is preliminary data.</text>
</comment>